<sequence>MDTSKDSVGAAPLLITLLEGVEMTEKQLAEKSGLVKQDPLNGPFDPTRHNVVFHVPDASKPEGTFAHVLK</sequence>
<dbReference type="EMBL" id="JAGKQM010000013">
    <property type="protein sequence ID" value="KAH0888960.1"/>
    <property type="molecule type" value="Genomic_DNA"/>
</dbReference>
<accession>A0ABQ8A8U0</accession>
<reference evidence="2 3" key="1">
    <citation type="submission" date="2021-05" db="EMBL/GenBank/DDBJ databases">
        <title>Genome Assembly of Synthetic Allotetraploid Brassica napus Reveals Homoeologous Exchanges between Subgenomes.</title>
        <authorList>
            <person name="Davis J.T."/>
        </authorList>
    </citation>
    <scope>NUCLEOTIDE SEQUENCE [LARGE SCALE GENOMIC DNA]</scope>
    <source>
        <strain evidence="3">cv. Da-Ae</strain>
        <tissue evidence="2">Seedling</tissue>
    </source>
</reference>
<proteinExistence type="predicted"/>
<dbReference type="InterPro" id="IPR009012">
    <property type="entry name" value="GrpE_head"/>
</dbReference>
<protein>
    <submittedName>
        <fullName evidence="2">Uncharacterized protein</fullName>
    </submittedName>
</protein>
<gene>
    <name evidence="2" type="ORF">HID58_051389</name>
</gene>
<dbReference type="Pfam" id="PF01025">
    <property type="entry name" value="GrpE"/>
    <property type="match status" value="1"/>
</dbReference>
<dbReference type="PANTHER" id="PTHR21237:SF23">
    <property type="entry name" value="GRPE PROTEIN HOMOLOG, MITOCHONDRIAL"/>
    <property type="match status" value="1"/>
</dbReference>
<name>A0ABQ8A8U0_BRANA</name>
<dbReference type="Proteomes" id="UP000824890">
    <property type="component" value="Unassembled WGS sequence"/>
</dbReference>
<evidence type="ECO:0000313" key="2">
    <source>
        <dbReference type="EMBL" id="KAH0888960.1"/>
    </source>
</evidence>
<dbReference type="SUPFAM" id="SSF51064">
    <property type="entry name" value="Head domain of nucleotide exchange factor GrpE"/>
    <property type="match status" value="1"/>
</dbReference>
<keyword evidence="3" id="KW-1185">Reference proteome</keyword>
<keyword evidence="1" id="KW-0143">Chaperone</keyword>
<dbReference type="PANTHER" id="PTHR21237">
    <property type="entry name" value="GRPE PROTEIN"/>
    <property type="match status" value="1"/>
</dbReference>
<evidence type="ECO:0000313" key="3">
    <source>
        <dbReference type="Proteomes" id="UP000824890"/>
    </source>
</evidence>
<evidence type="ECO:0000256" key="1">
    <source>
        <dbReference type="ARBA" id="ARBA00023186"/>
    </source>
</evidence>
<comment type="caution">
    <text evidence="2">The sequence shown here is derived from an EMBL/GenBank/DDBJ whole genome shotgun (WGS) entry which is preliminary data.</text>
</comment>
<organism evidence="2 3">
    <name type="scientific">Brassica napus</name>
    <name type="common">Rape</name>
    <dbReference type="NCBI Taxonomy" id="3708"/>
    <lineage>
        <taxon>Eukaryota</taxon>
        <taxon>Viridiplantae</taxon>
        <taxon>Streptophyta</taxon>
        <taxon>Embryophyta</taxon>
        <taxon>Tracheophyta</taxon>
        <taxon>Spermatophyta</taxon>
        <taxon>Magnoliopsida</taxon>
        <taxon>eudicotyledons</taxon>
        <taxon>Gunneridae</taxon>
        <taxon>Pentapetalae</taxon>
        <taxon>rosids</taxon>
        <taxon>malvids</taxon>
        <taxon>Brassicales</taxon>
        <taxon>Brassicaceae</taxon>
        <taxon>Brassiceae</taxon>
        <taxon>Brassica</taxon>
    </lineage>
</organism>
<dbReference type="Gene3D" id="2.30.22.10">
    <property type="entry name" value="Head domain of nucleotide exchange factor GrpE"/>
    <property type="match status" value="1"/>
</dbReference>
<dbReference type="InterPro" id="IPR000740">
    <property type="entry name" value="GrpE"/>
</dbReference>
<feature type="non-terminal residue" evidence="2">
    <location>
        <position position="70"/>
    </location>
</feature>